<keyword evidence="1" id="KW-0472">Membrane</keyword>
<gene>
    <name evidence="2" type="ORF">WQ57_07345</name>
</gene>
<comment type="caution">
    <text evidence="2">The sequence shown here is derived from an EMBL/GenBank/DDBJ whole genome shotgun (WGS) entry which is preliminary data.</text>
</comment>
<evidence type="ECO:0008006" key="4">
    <source>
        <dbReference type="Google" id="ProtNLM"/>
    </source>
</evidence>
<evidence type="ECO:0000256" key="1">
    <source>
        <dbReference type="SAM" id="Phobius"/>
    </source>
</evidence>
<dbReference type="RefSeq" id="WP_046523090.1">
    <property type="nucleotide sequence ID" value="NZ_LAYY01000006.1"/>
</dbReference>
<dbReference type="InterPro" id="IPR012334">
    <property type="entry name" value="Pectin_lyas_fold"/>
</dbReference>
<reference evidence="2 3" key="1">
    <citation type="submission" date="2015-04" db="EMBL/GenBank/DDBJ databases">
        <title>Taxonomic description and genome sequence of Bacillus campisalis sp. nov., a novel member of the genus Bacillus isolated from solar saltern.</title>
        <authorList>
            <person name="Mathan Kumar R."/>
            <person name="Kaur G."/>
            <person name="Kumar A."/>
            <person name="Singh N.K."/>
            <person name="Kaur N."/>
            <person name="Kumar N."/>
            <person name="Mayilraj S."/>
        </authorList>
    </citation>
    <scope>NUCLEOTIDE SEQUENCE [LARGE SCALE GENOMIC DNA]</scope>
    <source>
        <strain evidence="2 3">SA2-6</strain>
    </source>
</reference>
<name>A0A0M2SYK2_9BACI</name>
<accession>A0A0M2SYK2</accession>
<dbReference type="EMBL" id="LAYY01000006">
    <property type="protein sequence ID" value="KKK38786.1"/>
    <property type="molecule type" value="Genomic_DNA"/>
</dbReference>
<evidence type="ECO:0000313" key="3">
    <source>
        <dbReference type="Proteomes" id="UP000034166"/>
    </source>
</evidence>
<sequence length="454" mass="50492">MKKNYLFLIFIVLFFFLTIILFEYLITPRNESINKPTKNNPVINTPEQFGANGYDEKPDTKALQEAIDKSDILLLKSGATYIIDEPLVSNHTIEIKSDNQTKTPPIILQSSMDSAFVFENKPKFSTKVSEPIYQKDTFVVLNNTKGISPGDLIHLKSSTLWPDDNRGYLKKGELQKVLKVEGNKVYFERPMADEYKIDKTEQITAKVYPKLTLKLSNITFSHPEPYNTVMIDINYASDSIIKNLFVRNSKHTGIILNNTYNTKVSKVNINLGTTKDINTGYGIMDYGGTGTLVTESKFINVRRGVDFSGGTPSRYGKVTDSRAVGFKPDTLAGGNSGFGTHSTAEYISFENNTIENFNYAFLVRGNNVSIIGNSVEGSTRNFIYLSFGDNIKLENNTYDNKGVNSLNSFIMLSPTYKGSIIAKKNTILGLKGPLINGDLGMLNSLSLSGNIVKP</sequence>
<keyword evidence="1" id="KW-1133">Transmembrane helix</keyword>
<keyword evidence="1" id="KW-0812">Transmembrane</keyword>
<protein>
    <recommendedName>
        <fullName evidence="4">Right handed beta helix domain-containing protein</fullName>
    </recommendedName>
</protein>
<dbReference type="InterPro" id="IPR011050">
    <property type="entry name" value="Pectin_lyase_fold/virulence"/>
</dbReference>
<dbReference type="Gene3D" id="2.160.20.10">
    <property type="entry name" value="Single-stranded right-handed beta-helix, Pectin lyase-like"/>
    <property type="match status" value="1"/>
</dbReference>
<dbReference type="AlphaFoldDB" id="A0A0M2SYK2"/>
<organism evidence="2 3">
    <name type="scientific">Mesobacillus campisalis</name>
    <dbReference type="NCBI Taxonomy" id="1408103"/>
    <lineage>
        <taxon>Bacteria</taxon>
        <taxon>Bacillati</taxon>
        <taxon>Bacillota</taxon>
        <taxon>Bacilli</taxon>
        <taxon>Bacillales</taxon>
        <taxon>Bacillaceae</taxon>
        <taxon>Mesobacillus</taxon>
    </lineage>
</organism>
<evidence type="ECO:0000313" key="2">
    <source>
        <dbReference type="EMBL" id="KKK38786.1"/>
    </source>
</evidence>
<dbReference type="SUPFAM" id="SSF51126">
    <property type="entry name" value="Pectin lyase-like"/>
    <property type="match status" value="1"/>
</dbReference>
<dbReference type="PATRIC" id="fig|1408103.3.peg.1655"/>
<proteinExistence type="predicted"/>
<dbReference type="Proteomes" id="UP000034166">
    <property type="component" value="Unassembled WGS sequence"/>
</dbReference>
<keyword evidence="3" id="KW-1185">Reference proteome</keyword>
<feature type="transmembrane region" description="Helical" evidence="1">
    <location>
        <begin position="6"/>
        <end position="26"/>
    </location>
</feature>
<dbReference type="OrthoDB" id="2784402at2"/>